<evidence type="ECO:0000313" key="7">
    <source>
        <dbReference type="EMBL" id="AVD72273.1"/>
    </source>
</evidence>
<dbReference type="InterPro" id="IPR016431">
    <property type="entry name" value="Pyrv-formate_lyase-activ_prd"/>
</dbReference>
<feature type="binding site" evidence="5">
    <location>
        <position position="58"/>
    </location>
    <ligand>
        <name>[4Fe-4S] cluster</name>
        <dbReference type="ChEBI" id="CHEBI:49883"/>
        <note>4Fe-4S-S-AdoMet</note>
    </ligand>
</feature>
<feature type="binding site" evidence="5">
    <location>
        <position position="62"/>
    </location>
    <ligand>
        <name>[4Fe-4S] cluster</name>
        <dbReference type="ChEBI" id="CHEBI:49883"/>
        <note>4Fe-4S-S-AdoMet</note>
    </ligand>
</feature>
<dbReference type="AlphaFoldDB" id="A0A2L1GRF7"/>
<evidence type="ECO:0000256" key="5">
    <source>
        <dbReference type="PIRSR" id="PIRSR004869-50"/>
    </source>
</evidence>
<comment type="cofactor">
    <cofactor evidence="5">
        <name>[4Fe-4S] cluster</name>
        <dbReference type="ChEBI" id="CHEBI:49883"/>
    </cofactor>
    <text evidence="5">Binds 1 [4Fe-4S] cluster. The cluster is coordinated with 3 cysteines and an exchangeable S-adenosyl-L-methionine.</text>
</comment>
<dbReference type="OrthoDB" id="9782387at2"/>
<dbReference type="GO" id="GO:0046872">
    <property type="term" value="F:metal ion binding"/>
    <property type="evidence" value="ECO:0007669"/>
    <property type="project" value="UniProtKB-KW"/>
</dbReference>
<dbReference type="SUPFAM" id="SSF102114">
    <property type="entry name" value="Radical SAM enzymes"/>
    <property type="match status" value="1"/>
</dbReference>
<feature type="binding site" evidence="5">
    <location>
        <position position="65"/>
    </location>
    <ligand>
        <name>[4Fe-4S] cluster</name>
        <dbReference type="ChEBI" id="CHEBI:49883"/>
        <note>4Fe-4S-S-AdoMet</note>
    </ligand>
</feature>
<protein>
    <submittedName>
        <fullName evidence="7">Radical SAM protein</fullName>
    </submittedName>
</protein>
<reference evidence="7 8" key="1">
    <citation type="journal article" date="2018" name="MBio">
        <title>Insights into the evolution of host association through the isolation and characterization of a novel human periodontal pathobiont, Desulfobulbus oralis.</title>
        <authorList>
            <person name="Cross K.L."/>
            <person name="Chirania P."/>
            <person name="Xiong W."/>
            <person name="Beall C.J."/>
            <person name="Elkins J.G."/>
            <person name="Giannone R.J."/>
            <person name="Griffen A.L."/>
            <person name="Guss A.M."/>
            <person name="Hettich R.L."/>
            <person name="Joshi S.S."/>
            <person name="Mokrzan E.M."/>
            <person name="Martin R.K."/>
            <person name="Zhulin I.B."/>
            <person name="Leys E.J."/>
            <person name="Podar M."/>
        </authorList>
    </citation>
    <scope>NUCLEOTIDE SEQUENCE [LARGE SCALE GENOMIC DNA]</scope>
    <source>
        <strain evidence="7 8">ORNL</strain>
    </source>
</reference>
<keyword evidence="3 5" id="KW-0408">Iron</keyword>
<sequence length="332" mass="36381">MQHCQLCPRGCGVNRLAGQRGYCGLDGGLHIAAITRHRGEEPVLSGPDGMCNVFFSHCNLQCVYCQNSQISRNNTELPGGPLDFNAALERIMRLLDTGIERLGFVSPTHMVPQMAALVEALWQRGRHPVIVYNSGGYESVATLRLLEGLVDVYLPDCKYMDAGLARACSGAADYPEKAAAALREMYRQMGRVVQLDEQGLIRRGLIVRHLVLPGQTANSVAVLRFLARELSPGLSLSLMAQYCPNASVRQHPQLGRRLLASEYQSVLAEMERLGFVAGFAQELASAENYWPDFSRDEPFDSEAGQALRSSSPKPPSQSGRLVTLESSTTKNT</sequence>
<dbReference type="Gene3D" id="3.20.20.70">
    <property type="entry name" value="Aldolase class I"/>
    <property type="match status" value="1"/>
</dbReference>
<dbReference type="InterPro" id="IPR013785">
    <property type="entry name" value="Aldolase_TIM"/>
</dbReference>
<dbReference type="GO" id="GO:0003824">
    <property type="term" value="F:catalytic activity"/>
    <property type="evidence" value="ECO:0007669"/>
    <property type="project" value="InterPro"/>
</dbReference>
<dbReference type="GO" id="GO:0051536">
    <property type="term" value="F:iron-sulfur cluster binding"/>
    <property type="evidence" value="ECO:0007669"/>
    <property type="project" value="UniProtKB-KW"/>
</dbReference>
<feature type="compositionally biased region" description="Polar residues" evidence="6">
    <location>
        <begin position="307"/>
        <end position="332"/>
    </location>
</feature>
<keyword evidence="8" id="KW-1185">Reference proteome</keyword>
<gene>
    <name evidence="7" type="ORF">CAY53_06835</name>
</gene>
<evidence type="ECO:0000313" key="8">
    <source>
        <dbReference type="Proteomes" id="UP000239867"/>
    </source>
</evidence>
<keyword evidence="4 5" id="KW-0411">Iron-sulfur</keyword>
<dbReference type="Proteomes" id="UP000239867">
    <property type="component" value="Chromosome"/>
</dbReference>
<dbReference type="InterPro" id="IPR040085">
    <property type="entry name" value="MJ0674-like"/>
</dbReference>
<dbReference type="KEGG" id="deo:CAY53_06835"/>
<dbReference type="InterPro" id="IPR058240">
    <property type="entry name" value="rSAM_sf"/>
</dbReference>
<evidence type="ECO:0000256" key="4">
    <source>
        <dbReference type="ARBA" id="ARBA00023014"/>
    </source>
</evidence>
<dbReference type="InterPro" id="IPR007197">
    <property type="entry name" value="rSAM"/>
</dbReference>
<dbReference type="PANTHER" id="PTHR43075:SF1">
    <property type="entry name" value="FORMATE LYASE ACTIVATING ENZYME, PUTATIVE (AFU_ORTHOLOGUE AFUA_2G15630)-RELATED"/>
    <property type="match status" value="1"/>
</dbReference>
<name>A0A2L1GRF7_9BACT</name>
<feature type="region of interest" description="Disordered" evidence="6">
    <location>
        <begin position="294"/>
        <end position="332"/>
    </location>
</feature>
<dbReference type="PIRSF" id="PIRSF004869">
    <property type="entry name" value="PflX_prd"/>
    <property type="match status" value="1"/>
</dbReference>
<dbReference type="SFLD" id="SFLDS00029">
    <property type="entry name" value="Radical_SAM"/>
    <property type="match status" value="1"/>
</dbReference>
<dbReference type="EMBL" id="CP021255">
    <property type="protein sequence ID" value="AVD72273.1"/>
    <property type="molecule type" value="Genomic_DNA"/>
</dbReference>
<evidence type="ECO:0000256" key="1">
    <source>
        <dbReference type="ARBA" id="ARBA00022691"/>
    </source>
</evidence>
<proteinExistence type="predicted"/>
<dbReference type="PANTHER" id="PTHR43075">
    <property type="entry name" value="FORMATE LYASE ACTIVATING ENZYME, PUTATIVE (AFU_ORTHOLOGUE AFUA_2G15630)-RELATED"/>
    <property type="match status" value="1"/>
</dbReference>
<organism evidence="7 8">
    <name type="scientific">Desulfobulbus oralis</name>
    <dbReference type="NCBI Taxonomy" id="1986146"/>
    <lineage>
        <taxon>Bacteria</taxon>
        <taxon>Pseudomonadati</taxon>
        <taxon>Thermodesulfobacteriota</taxon>
        <taxon>Desulfobulbia</taxon>
        <taxon>Desulfobulbales</taxon>
        <taxon>Desulfobulbaceae</taxon>
        <taxon>Desulfobulbus</taxon>
    </lineage>
</organism>
<evidence type="ECO:0000256" key="6">
    <source>
        <dbReference type="SAM" id="MobiDB-lite"/>
    </source>
</evidence>
<keyword evidence="1 5" id="KW-0949">S-adenosyl-L-methionine</keyword>
<evidence type="ECO:0000256" key="2">
    <source>
        <dbReference type="ARBA" id="ARBA00022723"/>
    </source>
</evidence>
<keyword evidence="2 5" id="KW-0479">Metal-binding</keyword>
<dbReference type="SFLD" id="SFLDG01099">
    <property type="entry name" value="Uncharacterised_Radical_SAM_Su"/>
    <property type="match status" value="1"/>
</dbReference>
<evidence type="ECO:0000256" key="3">
    <source>
        <dbReference type="ARBA" id="ARBA00023004"/>
    </source>
</evidence>
<accession>A0A2L1GRF7</accession>